<sequence length="211" mass="24708">MKKGNILDIGIKAVRASSQTNMFDQKSVQYYAHYLGFFSLVSWLESAKPGEFLSMMNCIDFEATPDLDRDTIEMFLEEMDSTAAFMEIRSEFHKEIEEFHEVGGYKELKQLPFTFDDFSDDFQQNGTGDIVSYLHNQLPDHAYNYLLDLPGDNDLYWFEDYFYILKGGTFKLLDAKQWKEFQSRKNSLGEESQSKFETVDEQMRLAVLMEE</sequence>
<organism evidence="1 2">
    <name type="scientific">Bacillus cereus</name>
    <dbReference type="NCBI Taxonomy" id="1396"/>
    <lineage>
        <taxon>Bacteria</taxon>
        <taxon>Bacillati</taxon>
        <taxon>Bacillota</taxon>
        <taxon>Bacilli</taxon>
        <taxon>Bacillales</taxon>
        <taxon>Bacillaceae</taxon>
        <taxon>Bacillus</taxon>
        <taxon>Bacillus cereus group</taxon>
    </lineage>
</organism>
<dbReference type="Proteomes" id="UP000219922">
    <property type="component" value="Unassembled WGS sequence"/>
</dbReference>
<accession>A0A9X6SS48</accession>
<dbReference type="InterPro" id="IPR032488">
    <property type="entry name" value="DUF5049"/>
</dbReference>
<dbReference type="AlphaFoldDB" id="A0A9X6SS48"/>
<dbReference type="Pfam" id="PF16468">
    <property type="entry name" value="DUF5049"/>
    <property type="match status" value="1"/>
</dbReference>
<name>A0A9X6SS48_BACCE</name>
<comment type="caution">
    <text evidence="1">The sequence shown here is derived from an EMBL/GenBank/DDBJ whole genome shotgun (WGS) entry which is preliminary data.</text>
</comment>
<proteinExistence type="predicted"/>
<evidence type="ECO:0000313" key="1">
    <source>
        <dbReference type="EMBL" id="PDZ94124.1"/>
    </source>
</evidence>
<gene>
    <name evidence="1" type="ORF">CON36_35485</name>
</gene>
<dbReference type="RefSeq" id="WP_098007288.1">
    <property type="nucleotide sequence ID" value="NZ_NVMX01000255.1"/>
</dbReference>
<protein>
    <submittedName>
        <fullName evidence="1">Uncharacterized protein</fullName>
    </submittedName>
</protein>
<dbReference type="EMBL" id="NVMX01000255">
    <property type="protein sequence ID" value="PDZ94124.1"/>
    <property type="molecule type" value="Genomic_DNA"/>
</dbReference>
<evidence type="ECO:0000313" key="2">
    <source>
        <dbReference type="Proteomes" id="UP000219922"/>
    </source>
</evidence>
<reference evidence="1 2" key="1">
    <citation type="submission" date="2017-09" db="EMBL/GenBank/DDBJ databases">
        <title>Large-scale bioinformatics analysis of Bacillus genomes uncovers conserved roles of natural products in bacterial physiology.</title>
        <authorList>
            <consortium name="Agbiome Team Llc"/>
            <person name="Bleich R.M."/>
            <person name="Grubbs K.J."/>
            <person name="Santa Maria K.C."/>
            <person name="Allen S.E."/>
            <person name="Farag S."/>
            <person name="Shank E.A."/>
            <person name="Bowers A."/>
        </authorList>
    </citation>
    <scope>NUCLEOTIDE SEQUENCE [LARGE SCALE GENOMIC DNA]</scope>
    <source>
        <strain evidence="1 2">AFS092789</strain>
    </source>
</reference>